<dbReference type="Proteomes" id="UP000789901">
    <property type="component" value="Unassembled WGS sequence"/>
</dbReference>
<sequence>MSPNNKQNNIRYEFMTATTRYIPYGRRGDQEMTIVIKTDHIINLPYVNSFNFADGFDIVHVSVSDLVDEQIAVREAISLHYIYTDHFDMYVEDTTRYRSTLDKLVDH</sequence>
<evidence type="ECO:0000313" key="1">
    <source>
        <dbReference type="EMBL" id="CAG8743969.1"/>
    </source>
</evidence>
<reference evidence="1 2" key="1">
    <citation type="submission" date="2021-06" db="EMBL/GenBank/DDBJ databases">
        <authorList>
            <person name="Kallberg Y."/>
            <person name="Tangrot J."/>
            <person name="Rosling A."/>
        </authorList>
    </citation>
    <scope>NUCLEOTIDE SEQUENCE [LARGE SCALE GENOMIC DNA]</scope>
    <source>
        <strain evidence="1 2">120-4 pot B 10/14</strain>
    </source>
</reference>
<gene>
    <name evidence="1" type="ORF">GMARGA_LOCUS15673</name>
</gene>
<dbReference type="EMBL" id="CAJVQB010010936">
    <property type="protein sequence ID" value="CAG8743969.1"/>
    <property type="molecule type" value="Genomic_DNA"/>
</dbReference>
<name>A0ABN7V9H0_GIGMA</name>
<keyword evidence="2" id="KW-1185">Reference proteome</keyword>
<comment type="caution">
    <text evidence="1">The sequence shown here is derived from an EMBL/GenBank/DDBJ whole genome shotgun (WGS) entry which is preliminary data.</text>
</comment>
<accession>A0ABN7V9H0</accession>
<organism evidence="1 2">
    <name type="scientific">Gigaspora margarita</name>
    <dbReference type="NCBI Taxonomy" id="4874"/>
    <lineage>
        <taxon>Eukaryota</taxon>
        <taxon>Fungi</taxon>
        <taxon>Fungi incertae sedis</taxon>
        <taxon>Mucoromycota</taxon>
        <taxon>Glomeromycotina</taxon>
        <taxon>Glomeromycetes</taxon>
        <taxon>Diversisporales</taxon>
        <taxon>Gigasporaceae</taxon>
        <taxon>Gigaspora</taxon>
    </lineage>
</organism>
<protein>
    <submittedName>
        <fullName evidence="1">25073_t:CDS:1</fullName>
    </submittedName>
</protein>
<proteinExistence type="predicted"/>
<evidence type="ECO:0000313" key="2">
    <source>
        <dbReference type="Proteomes" id="UP000789901"/>
    </source>
</evidence>